<dbReference type="Proteomes" id="UP001627408">
    <property type="component" value="Unassembled WGS sequence"/>
</dbReference>
<protein>
    <submittedName>
        <fullName evidence="5">Flagellin</fullName>
    </submittedName>
</protein>
<keyword evidence="3" id="KW-0975">Bacterial flagellum</keyword>
<dbReference type="InterPro" id="IPR001492">
    <property type="entry name" value="Flagellin"/>
</dbReference>
<dbReference type="EMBL" id="JBHDIY010000002">
    <property type="protein sequence ID" value="MFL4469492.1"/>
    <property type="molecule type" value="Genomic_DNA"/>
</dbReference>
<evidence type="ECO:0000256" key="2">
    <source>
        <dbReference type="ARBA" id="ARBA00005709"/>
    </source>
</evidence>
<comment type="caution">
    <text evidence="5">The sequence shown here is derived from an EMBL/GenBank/DDBJ whole genome shotgun (WGS) entry which is preliminary data.</text>
</comment>
<dbReference type="Pfam" id="PF00700">
    <property type="entry name" value="Flagellin_C"/>
    <property type="match status" value="1"/>
</dbReference>
<dbReference type="RefSeq" id="WP_407591336.1">
    <property type="nucleotide sequence ID" value="NZ_JBHDIY010000002.1"/>
</dbReference>
<reference evidence="5 6" key="1">
    <citation type="submission" date="2024-08" db="EMBL/GenBank/DDBJ databases">
        <title>Tateyamaria sp. nov., isolated from marine algae.</title>
        <authorList>
            <person name="Choi B.J."/>
            <person name="Kim J.M."/>
            <person name="Lee J.K."/>
            <person name="Choi D.G."/>
            <person name="Bayburt H."/>
            <person name="Baek J.H."/>
            <person name="Han D.M."/>
            <person name="Jeon C.O."/>
        </authorList>
    </citation>
    <scope>NUCLEOTIDE SEQUENCE [LARGE SCALE GENOMIC DNA]</scope>
    <source>
        <strain evidence="5 6">KMU-156</strain>
    </source>
</reference>
<evidence type="ECO:0000313" key="6">
    <source>
        <dbReference type="Proteomes" id="UP001627408"/>
    </source>
</evidence>
<dbReference type="Gene3D" id="1.20.1330.10">
    <property type="entry name" value="f41 fragment of flagellin, N-terminal domain"/>
    <property type="match status" value="1"/>
</dbReference>
<comment type="subcellular location">
    <subcellularLocation>
        <location evidence="1">Bacterial flagellum</location>
    </subcellularLocation>
</comment>
<dbReference type="SUPFAM" id="SSF64518">
    <property type="entry name" value="Phase 1 flagellin"/>
    <property type="match status" value="1"/>
</dbReference>
<dbReference type="PANTHER" id="PTHR42792">
    <property type="entry name" value="FLAGELLIN"/>
    <property type="match status" value="1"/>
</dbReference>
<keyword evidence="5" id="KW-0282">Flagellum</keyword>
<gene>
    <name evidence="5" type="ORF">ACERZ8_06270</name>
</gene>
<organism evidence="5 6">
    <name type="scientific">Tateyamaria armeniaca</name>
    <dbReference type="NCBI Taxonomy" id="2518930"/>
    <lineage>
        <taxon>Bacteria</taxon>
        <taxon>Pseudomonadati</taxon>
        <taxon>Pseudomonadota</taxon>
        <taxon>Alphaproteobacteria</taxon>
        <taxon>Rhodobacterales</taxon>
        <taxon>Roseobacteraceae</taxon>
        <taxon>Tateyamaria</taxon>
    </lineage>
</organism>
<keyword evidence="6" id="KW-1185">Reference proteome</keyword>
<accession>A0ABW8URD6</accession>
<evidence type="ECO:0000313" key="5">
    <source>
        <dbReference type="EMBL" id="MFL4469492.1"/>
    </source>
</evidence>
<sequence>MNSFSLGDLAQSFMLQRRGAALKADMNRASDELVTGRISDIKSVLAGNTSYLSEIEKDLKTLEGYGVSTTEAAQFTDAAQFALERVGITVESLSAMHLALAPNALGPVLDQFSEDAKAEMSAIVNALNTTAGGRSLFAGRATDQSALQDAGTILDGLRAATVGVTNTADLKQAAQLWFDDPNGFAAVAYNGSDDALAPVRVGKDETIDFNLTANDQTFQDLLMHISVAVISKDATFNFGDADRRELLQETGQSLFQAQADLTAVRASVGSSQARIDSVATRNATEENALLSAKNALLQVDPYEAATELEAVQFQLQSLYTVTARMSDLSFVNFIR</sequence>
<evidence type="ECO:0000256" key="3">
    <source>
        <dbReference type="ARBA" id="ARBA00023143"/>
    </source>
</evidence>
<keyword evidence="5" id="KW-0969">Cilium</keyword>
<name>A0ABW8URD6_9RHOB</name>
<comment type="similarity">
    <text evidence="2">Belongs to the bacterial flagellin family.</text>
</comment>
<proteinExistence type="inferred from homology"/>
<keyword evidence="5" id="KW-0966">Cell projection</keyword>
<evidence type="ECO:0000259" key="4">
    <source>
        <dbReference type="Pfam" id="PF00700"/>
    </source>
</evidence>
<evidence type="ECO:0000256" key="1">
    <source>
        <dbReference type="ARBA" id="ARBA00004365"/>
    </source>
</evidence>
<feature type="domain" description="Flagellin C-terminal" evidence="4">
    <location>
        <begin position="256"/>
        <end position="332"/>
    </location>
</feature>
<dbReference type="InterPro" id="IPR046358">
    <property type="entry name" value="Flagellin_C"/>
</dbReference>
<dbReference type="PANTHER" id="PTHR42792:SF1">
    <property type="entry name" value="FLAGELLAR HOOK-ASSOCIATED PROTEIN 3"/>
    <property type="match status" value="1"/>
</dbReference>